<evidence type="ECO:0000259" key="3">
    <source>
        <dbReference type="PROSITE" id="PS50846"/>
    </source>
</evidence>
<dbReference type="EMBL" id="OZ020098">
    <property type="protein sequence ID" value="CAK9270392.1"/>
    <property type="molecule type" value="Genomic_DNA"/>
</dbReference>
<dbReference type="PANTHER" id="PTHR22814:SF336">
    <property type="entry name" value="HEAVY METAL-ASSOCIATED ISOPRENYLATED PLANT PROTEIN 23"/>
    <property type="match status" value="1"/>
</dbReference>
<reference evidence="4" key="1">
    <citation type="submission" date="2024-02" db="EMBL/GenBank/DDBJ databases">
        <authorList>
            <consortium name="ELIXIR-Norway"/>
            <consortium name="Elixir Norway"/>
        </authorList>
    </citation>
    <scope>NUCLEOTIDE SEQUENCE</scope>
</reference>
<keyword evidence="1" id="KW-0479">Metal-binding</keyword>
<dbReference type="Gene3D" id="3.30.70.100">
    <property type="match status" value="1"/>
</dbReference>
<evidence type="ECO:0000256" key="2">
    <source>
        <dbReference type="SAM" id="MobiDB-lite"/>
    </source>
</evidence>
<name>A0ABP0WVD2_9BRYO</name>
<feature type="region of interest" description="Disordered" evidence="2">
    <location>
        <begin position="209"/>
        <end position="236"/>
    </location>
</feature>
<dbReference type="PROSITE" id="PS50846">
    <property type="entry name" value="HMA_2"/>
    <property type="match status" value="1"/>
</dbReference>
<organism evidence="4 5">
    <name type="scientific">Sphagnum jensenii</name>
    <dbReference type="NCBI Taxonomy" id="128206"/>
    <lineage>
        <taxon>Eukaryota</taxon>
        <taxon>Viridiplantae</taxon>
        <taxon>Streptophyta</taxon>
        <taxon>Embryophyta</taxon>
        <taxon>Bryophyta</taxon>
        <taxon>Sphagnophytina</taxon>
        <taxon>Sphagnopsida</taxon>
        <taxon>Sphagnales</taxon>
        <taxon>Sphagnaceae</taxon>
        <taxon>Sphagnum</taxon>
    </lineage>
</organism>
<feature type="compositionally biased region" description="Polar residues" evidence="2">
    <location>
        <begin position="211"/>
        <end position="236"/>
    </location>
</feature>
<gene>
    <name evidence="4" type="ORF">CSSPJE1EN1_LOCUS15870</name>
</gene>
<evidence type="ECO:0000313" key="5">
    <source>
        <dbReference type="Proteomes" id="UP001497444"/>
    </source>
</evidence>
<dbReference type="InterPro" id="IPR006121">
    <property type="entry name" value="HMA_dom"/>
</dbReference>
<sequence length="266" mass="31803">MMGFWWINDLRYNVLQLFYGDRELTWIIPSYPQYYDQEYDQADFPRSAYQHQQQQHQKLVPHRVYYQDDEADEAASRYRTQYNQRSQAGFRLQSPTRHNYQQADNVLPDAPPETRYKAPIVETRYNTRPMQSVQIVELMVPLCCTKCEEKVKKALLEMEGVERVKTDQENQMVTVTGVFVNPMRVLRRVKKIKKRSELIMPNWIPTEKHSTSNYADESAKSYSRYPQSSSQVHTQQLYPSPGEDFRGQEFDYPHNFYARPSYHHHR</sequence>
<evidence type="ECO:0000256" key="1">
    <source>
        <dbReference type="ARBA" id="ARBA00022723"/>
    </source>
</evidence>
<feature type="domain" description="HMA" evidence="3">
    <location>
        <begin position="133"/>
        <end position="197"/>
    </location>
</feature>
<dbReference type="PANTHER" id="PTHR22814">
    <property type="entry name" value="COPPER TRANSPORT PROTEIN ATOX1-RELATED"/>
    <property type="match status" value="1"/>
</dbReference>
<dbReference type="InterPro" id="IPR036163">
    <property type="entry name" value="HMA_dom_sf"/>
</dbReference>
<accession>A0ABP0WVD2</accession>
<dbReference type="Pfam" id="PF00403">
    <property type="entry name" value="HMA"/>
    <property type="match status" value="1"/>
</dbReference>
<protein>
    <recommendedName>
        <fullName evidence="3">HMA domain-containing protein</fullName>
    </recommendedName>
</protein>
<keyword evidence="5" id="KW-1185">Reference proteome</keyword>
<dbReference type="CDD" id="cd00371">
    <property type="entry name" value="HMA"/>
    <property type="match status" value="1"/>
</dbReference>
<dbReference type="SUPFAM" id="SSF55008">
    <property type="entry name" value="HMA, heavy metal-associated domain"/>
    <property type="match status" value="1"/>
</dbReference>
<evidence type="ECO:0000313" key="4">
    <source>
        <dbReference type="EMBL" id="CAK9270392.1"/>
    </source>
</evidence>
<proteinExistence type="predicted"/>
<dbReference type="Proteomes" id="UP001497444">
    <property type="component" value="Chromosome 3"/>
</dbReference>